<dbReference type="Proteomes" id="UP001445335">
    <property type="component" value="Unassembled WGS sequence"/>
</dbReference>
<dbReference type="InterPro" id="IPR048371">
    <property type="entry name" value="ZNHIT3_C"/>
</dbReference>
<dbReference type="Pfam" id="PF21373">
    <property type="entry name" value="ZNHIT3_C"/>
    <property type="match status" value="1"/>
</dbReference>
<protein>
    <recommendedName>
        <fullName evidence="1">Zinc finger HIT domain-containing protein</fullName>
    </recommendedName>
</protein>
<evidence type="ECO:0000259" key="1">
    <source>
        <dbReference type="Pfam" id="PF21373"/>
    </source>
</evidence>
<sequence>MVCAPLRLEFEVECLDQHQEAASALCVGGAVGFAFRDNRLQCLAAAESGLPAEEEGSARVPRERLEQLVASEEVQAQLRDERLQVLITEVDGAGDREKALQHALLNPDFKAFSDKVLAVIAPEA</sequence>
<organism evidence="2 3">
    <name type="scientific">Elliptochloris bilobata</name>
    <dbReference type="NCBI Taxonomy" id="381761"/>
    <lineage>
        <taxon>Eukaryota</taxon>
        <taxon>Viridiplantae</taxon>
        <taxon>Chlorophyta</taxon>
        <taxon>core chlorophytes</taxon>
        <taxon>Trebouxiophyceae</taxon>
        <taxon>Trebouxiophyceae incertae sedis</taxon>
        <taxon>Elliptochloris clade</taxon>
        <taxon>Elliptochloris</taxon>
    </lineage>
</organism>
<accession>A0AAW1RDZ4</accession>
<comment type="caution">
    <text evidence="2">The sequence shown here is derived from an EMBL/GenBank/DDBJ whole genome shotgun (WGS) entry which is preliminary data.</text>
</comment>
<proteinExistence type="predicted"/>
<gene>
    <name evidence="2" type="ORF">WJX81_003441</name>
</gene>
<evidence type="ECO:0000313" key="3">
    <source>
        <dbReference type="Proteomes" id="UP001445335"/>
    </source>
</evidence>
<dbReference type="AlphaFoldDB" id="A0AAW1RDZ4"/>
<name>A0AAW1RDZ4_9CHLO</name>
<dbReference type="EMBL" id="JALJOU010000046">
    <property type="protein sequence ID" value="KAK9831422.1"/>
    <property type="molecule type" value="Genomic_DNA"/>
</dbReference>
<evidence type="ECO:0000313" key="2">
    <source>
        <dbReference type="EMBL" id="KAK9831422.1"/>
    </source>
</evidence>
<feature type="domain" description="Zinc finger HIT" evidence="1">
    <location>
        <begin position="64"/>
        <end position="120"/>
    </location>
</feature>
<keyword evidence="3" id="KW-1185">Reference proteome</keyword>
<reference evidence="2 3" key="1">
    <citation type="journal article" date="2024" name="Nat. Commun.">
        <title>Phylogenomics reveals the evolutionary origins of lichenization in chlorophyte algae.</title>
        <authorList>
            <person name="Puginier C."/>
            <person name="Libourel C."/>
            <person name="Otte J."/>
            <person name="Skaloud P."/>
            <person name="Haon M."/>
            <person name="Grisel S."/>
            <person name="Petersen M."/>
            <person name="Berrin J.G."/>
            <person name="Delaux P.M."/>
            <person name="Dal Grande F."/>
            <person name="Keller J."/>
        </authorList>
    </citation>
    <scope>NUCLEOTIDE SEQUENCE [LARGE SCALE GENOMIC DNA]</scope>
    <source>
        <strain evidence="2 3">SAG 245.80</strain>
    </source>
</reference>